<protein>
    <submittedName>
        <fullName evidence="3">Mob1</fullName>
    </submittedName>
</protein>
<feature type="binding site" evidence="1">
    <location>
        <position position="364"/>
    </location>
    <ligand>
        <name>Zn(2+)</name>
        <dbReference type="ChEBI" id="CHEBI:29105"/>
    </ligand>
</feature>
<keyword evidence="4" id="KW-1185">Reference proteome</keyword>
<dbReference type="InterPro" id="IPR036703">
    <property type="entry name" value="MOB_kinase_act_sf"/>
</dbReference>
<proteinExistence type="predicted"/>
<feature type="binding site" evidence="1">
    <location>
        <position position="369"/>
    </location>
    <ligand>
        <name>Zn(2+)</name>
        <dbReference type="ChEBI" id="CHEBI:29105"/>
    </ligand>
</feature>
<dbReference type="Pfam" id="PF03637">
    <property type="entry name" value="Mob1_phocein"/>
    <property type="match status" value="2"/>
</dbReference>
<sequence length="446" mass="48603">MDYGSSMREDEHGRMAFLFRACENGKGKGTKGSGTAFITAVSFLTDTAVASIFLASLQKKAGYTSWRAQSPLWSFMLRRVKARHSGRFRAGGKNSGNKSPGAPNVSSPTSPTGSSQGSQSSTSLAPRISPLPNSPSLSQTLAMDESAGSHPNSNDPLAVYNLPRPKPLWLNNNYSKHIVKGNFMTLSARPKTVEHGEWVAHQVVEHYRNLWNFVRVVHEKDDDGTSICNAHTCPRMSAGANHSFTWLNSRKEPVEVPAHEYISLMQRWISGKIDNTDIFPTDPAGVSFAQNTAGPIKVGSTYASGGLDTPGANTPIAAGPTSLNGSLSQLSGPGDWTGKSSGFPAEFNDVCQTIFRQMFRVYAHLYWAHFIDPFYHLNLDKHLNSCFSHFILTATEIDMLKPHELEPMQPLIDLWAANGTFPPESKAYSCANPKAGERLMQLAGAA</sequence>
<evidence type="ECO:0000256" key="1">
    <source>
        <dbReference type="PIRSR" id="PIRSR605301-1"/>
    </source>
</evidence>
<keyword evidence="1" id="KW-0862">Zinc</keyword>
<feature type="binding site" evidence="1">
    <location>
        <position position="228"/>
    </location>
    <ligand>
        <name>Zn(2+)</name>
        <dbReference type="ChEBI" id="CHEBI:29105"/>
    </ligand>
</feature>
<feature type="region of interest" description="Disordered" evidence="2">
    <location>
        <begin position="86"/>
        <end position="158"/>
    </location>
</feature>
<comment type="caution">
    <text evidence="3">The sequence shown here is derived from an EMBL/GenBank/DDBJ whole genome shotgun (WGS) entry which is preliminary data.</text>
</comment>
<evidence type="ECO:0000256" key="2">
    <source>
        <dbReference type="SAM" id="MobiDB-lite"/>
    </source>
</evidence>
<feature type="binding site" evidence="1">
    <location>
        <position position="233"/>
    </location>
    <ligand>
        <name>Zn(2+)</name>
        <dbReference type="ChEBI" id="CHEBI:29105"/>
    </ligand>
</feature>
<organism evidence="3 4">
    <name type="scientific">Coleophoma crateriformis</name>
    <dbReference type="NCBI Taxonomy" id="565419"/>
    <lineage>
        <taxon>Eukaryota</taxon>
        <taxon>Fungi</taxon>
        <taxon>Dikarya</taxon>
        <taxon>Ascomycota</taxon>
        <taxon>Pezizomycotina</taxon>
        <taxon>Leotiomycetes</taxon>
        <taxon>Helotiales</taxon>
        <taxon>Dermateaceae</taxon>
        <taxon>Coleophoma</taxon>
    </lineage>
</organism>
<dbReference type="PANTHER" id="PTHR22599">
    <property type="entry name" value="MPS ONE BINDER KINASE ACTIVATOR-LIKE MOB"/>
    <property type="match status" value="1"/>
</dbReference>
<dbReference type="InterPro" id="IPR005301">
    <property type="entry name" value="MOB_kinase_act_fam"/>
</dbReference>
<dbReference type="SUPFAM" id="SSF101152">
    <property type="entry name" value="Mob1/phocein"/>
    <property type="match status" value="1"/>
</dbReference>
<dbReference type="Proteomes" id="UP000256328">
    <property type="component" value="Unassembled WGS sequence"/>
</dbReference>
<dbReference type="EMBL" id="PDLN01000005">
    <property type="protein sequence ID" value="RDW85784.1"/>
    <property type="molecule type" value="Genomic_DNA"/>
</dbReference>
<reference evidence="3 4" key="1">
    <citation type="journal article" date="2018" name="IMA Fungus">
        <title>IMA Genome-F 9: Draft genome sequence of Annulohypoxylon stygium, Aspergillus mulundensis, Berkeleyomyces basicola (syn. Thielaviopsis basicola), Ceratocystis smalleyi, two Cercospora beticola strains, Coleophoma cylindrospora, Fusarium fracticaudum, Phialophora cf. hyalina, and Morchella septimelata.</title>
        <authorList>
            <person name="Wingfield B.D."/>
            <person name="Bills G.F."/>
            <person name="Dong Y."/>
            <person name="Huang W."/>
            <person name="Nel W.J."/>
            <person name="Swalarsk-Parry B.S."/>
            <person name="Vaghefi N."/>
            <person name="Wilken P.M."/>
            <person name="An Z."/>
            <person name="de Beer Z.W."/>
            <person name="De Vos L."/>
            <person name="Chen L."/>
            <person name="Duong T.A."/>
            <person name="Gao Y."/>
            <person name="Hammerbacher A."/>
            <person name="Kikkert J.R."/>
            <person name="Li Y."/>
            <person name="Li H."/>
            <person name="Li K."/>
            <person name="Li Q."/>
            <person name="Liu X."/>
            <person name="Ma X."/>
            <person name="Naidoo K."/>
            <person name="Pethybridge S.J."/>
            <person name="Sun J."/>
            <person name="Steenkamp E.T."/>
            <person name="van der Nest M.A."/>
            <person name="van Wyk S."/>
            <person name="Wingfield M.J."/>
            <person name="Xiong C."/>
            <person name="Yue Q."/>
            <person name="Zhang X."/>
        </authorList>
    </citation>
    <scope>NUCLEOTIDE SEQUENCE [LARGE SCALE GENOMIC DNA]</scope>
    <source>
        <strain evidence="3 4">BP5796</strain>
    </source>
</reference>
<name>A0A3D8SHZ5_9HELO</name>
<gene>
    <name evidence="3" type="ORF">BP5796_04109</name>
</gene>
<evidence type="ECO:0000313" key="4">
    <source>
        <dbReference type="Proteomes" id="UP000256328"/>
    </source>
</evidence>
<keyword evidence="1" id="KW-0479">Metal-binding</keyword>
<feature type="compositionally biased region" description="Low complexity" evidence="2">
    <location>
        <begin position="106"/>
        <end position="123"/>
    </location>
</feature>
<dbReference type="AlphaFoldDB" id="A0A3D8SHZ5"/>
<dbReference type="SMART" id="SM01388">
    <property type="entry name" value="Mob1_phocein"/>
    <property type="match status" value="1"/>
</dbReference>
<dbReference type="OrthoDB" id="10261121at2759"/>
<dbReference type="Gene3D" id="1.20.140.30">
    <property type="entry name" value="MOB kinase activator"/>
    <property type="match status" value="1"/>
</dbReference>
<accession>A0A3D8SHZ5</accession>
<evidence type="ECO:0000313" key="3">
    <source>
        <dbReference type="EMBL" id="RDW85784.1"/>
    </source>
</evidence>